<keyword evidence="2" id="KW-1185">Reference proteome</keyword>
<evidence type="ECO:0000313" key="2">
    <source>
        <dbReference type="Proteomes" id="UP001141629"/>
    </source>
</evidence>
<name>A0A9X2YZQ1_9MYCO</name>
<reference evidence="1" key="2">
    <citation type="journal article" date="2022" name="BMC Genomics">
        <title>Comparative genome analysis of mycobacteria focusing on tRNA and non-coding RNA.</title>
        <authorList>
            <person name="Behra P.R.K."/>
            <person name="Pettersson B.M.F."/>
            <person name="Ramesh M."/>
            <person name="Das S."/>
            <person name="Dasgupta S."/>
            <person name="Kirsebom L.A."/>
        </authorList>
    </citation>
    <scope>NUCLEOTIDE SEQUENCE</scope>
    <source>
        <strain evidence="1">DSM 44838</strain>
    </source>
</reference>
<protein>
    <recommendedName>
        <fullName evidence="3">DUF91 domain-containing protein</fullName>
    </recommendedName>
</protein>
<dbReference type="Gene3D" id="3.40.1350.10">
    <property type="match status" value="1"/>
</dbReference>
<gene>
    <name evidence="1" type="ORF">H7K45_12635</name>
</gene>
<dbReference type="GO" id="GO:0003676">
    <property type="term" value="F:nucleic acid binding"/>
    <property type="evidence" value="ECO:0007669"/>
    <property type="project" value="InterPro"/>
</dbReference>
<dbReference type="InterPro" id="IPR011856">
    <property type="entry name" value="tRNA_endonuc-like_dom_sf"/>
</dbReference>
<proteinExistence type="predicted"/>
<organism evidence="1 2">
    <name type="scientific">Mycobacterium yunnanensis</name>
    <dbReference type="NCBI Taxonomy" id="368477"/>
    <lineage>
        <taxon>Bacteria</taxon>
        <taxon>Bacillati</taxon>
        <taxon>Actinomycetota</taxon>
        <taxon>Actinomycetes</taxon>
        <taxon>Mycobacteriales</taxon>
        <taxon>Mycobacteriaceae</taxon>
        <taxon>Mycobacterium</taxon>
    </lineage>
</organism>
<comment type="caution">
    <text evidence="1">The sequence shown here is derived from an EMBL/GenBank/DDBJ whole genome shotgun (WGS) entry which is preliminary data.</text>
</comment>
<sequence length="250" mass="28218">MLDDIPTVGEGKPVPARLTREGKLQRLVEETRKRVDREGDATPNLKQSPNSYLRTLVQQAGYARKSDKLLEELDERLDAAGIGTHPNLKDPSIGPDTRIFFFDLRRPIPKFQQPRQRFAEEKELSRFVALNWAALPYIKKAGLRFRGREFRLDGSAVIDLLAFDKKTDELVGFELKVAEGSDRMLGQVARYMPCLVNQAKKEGRSGARLIVITGQPDPGLASSVQDLAMRYGVKTEWLLYNVSIELVAHE</sequence>
<dbReference type="AlphaFoldDB" id="A0A9X2YZQ1"/>
<reference evidence="1" key="1">
    <citation type="submission" date="2020-07" db="EMBL/GenBank/DDBJ databases">
        <authorList>
            <person name="Pettersson B.M.F."/>
            <person name="Behra P.R.K."/>
            <person name="Ramesh M."/>
            <person name="Das S."/>
            <person name="Dasgupta S."/>
            <person name="Kirsebom L.A."/>
        </authorList>
    </citation>
    <scope>NUCLEOTIDE SEQUENCE</scope>
    <source>
        <strain evidence="1">DSM 44838</strain>
    </source>
</reference>
<dbReference type="EMBL" id="JACKVK010000008">
    <property type="protein sequence ID" value="MCV7421390.1"/>
    <property type="molecule type" value="Genomic_DNA"/>
</dbReference>
<accession>A0A9X2YZQ1</accession>
<dbReference type="Proteomes" id="UP001141629">
    <property type="component" value="Unassembled WGS sequence"/>
</dbReference>
<evidence type="ECO:0008006" key="3">
    <source>
        <dbReference type="Google" id="ProtNLM"/>
    </source>
</evidence>
<evidence type="ECO:0000313" key="1">
    <source>
        <dbReference type="EMBL" id="MCV7421390.1"/>
    </source>
</evidence>
<dbReference type="RefSeq" id="WP_263996165.1">
    <property type="nucleotide sequence ID" value="NZ_JACKVK010000008.1"/>
</dbReference>